<reference evidence="1 2" key="1">
    <citation type="submission" date="2019-08" db="EMBL/GenBank/DDBJ databases">
        <title>Dermacoccus abyssi strain HZAU 226, whole genome Nanopore sequencing project.</title>
        <authorList>
            <person name="Guo A."/>
            <person name="Zhang X."/>
            <person name="Ruan Y."/>
            <person name="Liu W."/>
            <person name="Chen Q."/>
            <person name="Gu L."/>
        </authorList>
    </citation>
    <scope>NUCLEOTIDE SEQUENCE [LARGE SCALE GENOMIC DNA]</scope>
    <source>
        <strain evidence="1 2">HZAU 226</strain>
    </source>
</reference>
<gene>
    <name evidence="1" type="ORF">FV141_06665</name>
</gene>
<keyword evidence="2" id="KW-1185">Reference proteome</keyword>
<proteinExistence type="predicted"/>
<protein>
    <recommendedName>
        <fullName evidence="3">Peptidase C39 domain-containing protein</fullName>
    </recommendedName>
</protein>
<evidence type="ECO:0000313" key="1">
    <source>
        <dbReference type="EMBL" id="QEH93239.1"/>
    </source>
</evidence>
<dbReference type="Proteomes" id="UP000323565">
    <property type="component" value="Chromosome"/>
</dbReference>
<dbReference type="EMBL" id="CP043031">
    <property type="protein sequence ID" value="QEH93239.1"/>
    <property type="molecule type" value="Genomic_DNA"/>
</dbReference>
<evidence type="ECO:0000313" key="2">
    <source>
        <dbReference type="Proteomes" id="UP000323565"/>
    </source>
</evidence>
<name>A0ABX5ZBU7_9MICO</name>
<sequence length="154" mass="16630">MTEPDQVQGADWEAWRTVGCGVEALHHVLTQADVDVNLNEVLRAALAADGYDDALGWRHRALVGVAAAHGVPGEIVSGLDVDTLTREGGGVWLVSVTAPEQFACTHLVALDSRDGRLDVFWPQVHPRFGGRFLADPEWFGPKMTGRGTQFDVSA</sequence>
<evidence type="ECO:0008006" key="3">
    <source>
        <dbReference type="Google" id="ProtNLM"/>
    </source>
</evidence>
<organism evidence="1 2">
    <name type="scientific">Dermacoccus abyssi</name>
    <dbReference type="NCBI Taxonomy" id="322596"/>
    <lineage>
        <taxon>Bacteria</taxon>
        <taxon>Bacillati</taxon>
        <taxon>Actinomycetota</taxon>
        <taxon>Actinomycetes</taxon>
        <taxon>Micrococcales</taxon>
        <taxon>Dermacoccaceae</taxon>
        <taxon>Dermacoccus</taxon>
    </lineage>
</organism>
<accession>A0ABX5ZBU7</accession>